<dbReference type="Pfam" id="PF08704">
    <property type="entry name" value="GCD14"/>
    <property type="match status" value="1"/>
</dbReference>
<feature type="domain" description="tRNA (adenine(58)-N(1))-methyltransferase catalytic subunit TRM61 C-terminal" evidence="5">
    <location>
        <begin position="76"/>
        <end position="236"/>
    </location>
</feature>
<dbReference type="FunFam" id="3.10.330.20:FF:000003">
    <property type="entry name" value="tRNA (Adenine(58)-N(1))-methyltransferase, mitochondrial isoform X1"/>
    <property type="match status" value="1"/>
</dbReference>
<dbReference type="GO" id="GO:0031515">
    <property type="term" value="C:tRNA (m1A) methyltransferase complex"/>
    <property type="evidence" value="ECO:0007669"/>
    <property type="project" value="InterPro"/>
</dbReference>
<sequence>MTAEGRGLMAEGSPVILVLEDDRKFLVYLRSGHNFSTHKGAIAHDSLIGQGYGQVFKTSSGFDMVAVSPTWIDRMMKVQRRTNIMYPKDVAYLIAYLGIGPGDTVVELGAGSGAMTIALAHAIQPGGKIYSYDRREEHLQQAAANCERAEIPSSLVEFRLRGVGEPLPEGVSAVMCDIPEPWDEVSAARKCLGGSGRFASATPTFNQAERLASCLIGEKFALVQTIEILVREILARPGRTRPGHRMVGHTQLLTTAVSTLQDECT</sequence>
<evidence type="ECO:0000259" key="5">
    <source>
        <dbReference type="Pfam" id="PF08704"/>
    </source>
</evidence>
<dbReference type="InterPro" id="IPR014816">
    <property type="entry name" value="tRNA_MeTrfase_Gcd14"/>
</dbReference>
<dbReference type="EMBL" id="UINC01001519">
    <property type="protein sequence ID" value="SUZ82712.1"/>
    <property type="molecule type" value="Genomic_DNA"/>
</dbReference>
<keyword evidence="4" id="KW-0819">tRNA processing</keyword>
<dbReference type="Gene3D" id="3.10.330.20">
    <property type="match status" value="1"/>
</dbReference>
<keyword evidence="1" id="KW-0489">Methyltransferase</keyword>
<dbReference type="GO" id="GO:0030488">
    <property type="term" value="P:tRNA methylation"/>
    <property type="evidence" value="ECO:0007669"/>
    <property type="project" value="InterPro"/>
</dbReference>
<evidence type="ECO:0000256" key="2">
    <source>
        <dbReference type="ARBA" id="ARBA00022679"/>
    </source>
</evidence>
<evidence type="ECO:0000256" key="3">
    <source>
        <dbReference type="ARBA" id="ARBA00022691"/>
    </source>
</evidence>
<dbReference type="AlphaFoldDB" id="A0A381QTJ9"/>
<dbReference type="InterPro" id="IPR029063">
    <property type="entry name" value="SAM-dependent_MTases_sf"/>
</dbReference>
<dbReference type="PIRSF" id="PIRSF017269">
    <property type="entry name" value="GCD14"/>
    <property type="match status" value="1"/>
</dbReference>
<name>A0A381QTJ9_9ZZZZ</name>
<organism evidence="6">
    <name type="scientific">marine metagenome</name>
    <dbReference type="NCBI Taxonomy" id="408172"/>
    <lineage>
        <taxon>unclassified sequences</taxon>
        <taxon>metagenomes</taxon>
        <taxon>ecological metagenomes</taxon>
    </lineage>
</organism>
<dbReference type="SUPFAM" id="SSF53335">
    <property type="entry name" value="S-adenosyl-L-methionine-dependent methyltransferases"/>
    <property type="match status" value="1"/>
</dbReference>
<dbReference type="GO" id="GO:0160107">
    <property type="term" value="F:tRNA (adenine(58)-N1)-methyltransferase activity"/>
    <property type="evidence" value="ECO:0007669"/>
    <property type="project" value="InterPro"/>
</dbReference>
<keyword evidence="2" id="KW-0808">Transferase</keyword>
<dbReference type="Gene3D" id="3.40.50.150">
    <property type="entry name" value="Vaccinia Virus protein VP39"/>
    <property type="match status" value="1"/>
</dbReference>
<reference evidence="6" key="1">
    <citation type="submission" date="2018-05" db="EMBL/GenBank/DDBJ databases">
        <authorList>
            <person name="Lanie J.A."/>
            <person name="Ng W.-L."/>
            <person name="Kazmierczak K.M."/>
            <person name="Andrzejewski T.M."/>
            <person name="Davidsen T.M."/>
            <person name="Wayne K.J."/>
            <person name="Tettelin H."/>
            <person name="Glass J.I."/>
            <person name="Rusch D."/>
            <person name="Podicherti R."/>
            <person name="Tsui H.-C.T."/>
            <person name="Winkler M.E."/>
        </authorList>
    </citation>
    <scope>NUCLEOTIDE SEQUENCE</scope>
</reference>
<evidence type="ECO:0000256" key="4">
    <source>
        <dbReference type="ARBA" id="ARBA00022694"/>
    </source>
</evidence>
<dbReference type="Pfam" id="PF14801">
    <property type="entry name" value="TrmI-like_N"/>
    <property type="match status" value="1"/>
</dbReference>
<evidence type="ECO:0000313" key="6">
    <source>
        <dbReference type="EMBL" id="SUZ82712.1"/>
    </source>
</evidence>
<protein>
    <recommendedName>
        <fullName evidence="5">tRNA (adenine(58)-N(1))-methyltransferase catalytic subunit TRM61 C-terminal domain-containing protein</fullName>
    </recommendedName>
</protein>
<keyword evidence="3" id="KW-0949">S-adenosyl-L-methionine</keyword>
<dbReference type="InterPro" id="IPR049470">
    <property type="entry name" value="TRM61_C"/>
</dbReference>
<evidence type="ECO:0000256" key="1">
    <source>
        <dbReference type="ARBA" id="ARBA00022603"/>
    </source>
</evidence>
<accession>A0A381QTJ9</accession>
<gene>
    <name evidence="6" type="ORF">METZ01_LOCUS35566</name>
</gene>
<dbReference type="PANTHER" id="PTHR12133:SF1">
    <property type="entry name" value="TRNA (ADENINE(58)-N(1))-METHYLTRANSFERASE, MITOCHONDRIAL"/>
    <property type="match status" value="1"/>
</dbReference>
<dbReference type="PANTHER" id="PTHR12133">
    <property type="entry name" value="TRNA (ADENINE(58)-N(1))-METHYLTRANSFERASE"/>
    <property type="match status" value="1"/>
</dbReference>
<dbReference type="CDD" id="cd02440">
    <property type="entry name" value="AdoMet_MTases"/>
    <property type="match status" value="1"/>
</dbReference>
<dbReference type="PROSITE" id="PS51620">
    <property type="entry name" value="SAM_TRM61"/>
    <property type="match status" value="1"/>
</dbReference>
<proteinExistence type="predicted"/>